<dbReference type="KEGG" id="celz:E5225_03785"/>
<name>A0A4P7SFW7_9CELL</name>
<evidence type="ECO:0000313" key="7">
    <source>
        <dbReference type="EMBL" id="QCB92800.1"/>
    </source>
</evidence>
<dbReference type="SUPFAM" id="SSF160467">
    <property type="entry name" value="PH0987 N-terminal domain-like"/>
    <property type="match status" value="1"/>
</dbReference>
<protein>
    <submittedName>
        <fullName evidence="7">Carboxyltransferase domain-containing protein</fullName>
    </submittedName>
</protein>
<dbReference type="AlphaFoldDB" id="A0A4P7SFW7"/>
<dbReference type="Gene3D" id="2.40.100.10">
    <property type="entry name" value="Cyclophilin-like"/>
    <property type="match status" value="2"/>
</dbReference>
<organism evidence="7 8">
    <name type="scientific">Cellulomonas shaoxiangyii</name>
    <dbReference type="NCBI Taxonomy" id="2566013"/>
    <lineage>
        <taxon>Bacteria</taxon>
        <taxon>Bacillati</taxon>
        <taxon>Actinomycetota</taxon>
        <taxon>Actinomycetes</taxon>
        <taxon>Micrococcales</taxon>
        <taxon>Cellulomonadaceae</taxon>
        <taxon>Cellulomonas</taxon>
    </lineage>
</organism>
<dbReference type="Pfam" id="PF02682">
    <property type="entry name" value="CT_C_D"/>
    <property type="match status" value="1"/>
</dbReference>
<dbReference type="GO" id="GO:0005524">
    <property type="term" value="F:ATP binding"/>
    <property type="evidence" value="ECO:0007669"/>
    <property type="project" value="UniProtKB-KW"/>
</dbReference>
<keyword evidence="7" id="KW-0808">Transferase</keyword>
<evidence type="ECO:0000256" key="1">
    <source>
        <dbReference type="ARBA" id="ARBA00022741"/>
    </source>
</evidence>
<evidence type="ECO:0000256" key="4">
    <source>
        <dbReference type="SAM" id="MobiDB-lite"/>
    </source>
</evidence>
<dbReference type="SUPFAM" id="SSF50891">
    <property type="entry name" value="Cyclophilin-like"/>
    <property type="match status" value="2"/>
</dbReference>
<feature type="compositionally biased region" description="Pro residues" evidence="4">
    <location>
        <begin position="282"/>
        <end position="303"/>
    </location>
</feature>
<keyword evidence="1" id="KW-0547">Nucleotide-binding</keyword>
<dbReference type="InterPro" id="IPR003778">
    <property type="entry name" value="CT_A_B"/>
</dbReference>
<dbReference type="GO" id="GO:0016740">
    <property type="term" value="F:transferase activity"/>
    <property type="evidence" value="ECO:0007669"/>
    <property type="project" value="UniProtKB-KW"/>
</dbReference>
<evidence type="ECO:0000259" key="5">
    <source>
        <dbReference type="SMART" id="SM00796"/>
    </source>
</evidence>
<dbReference type="SMART" id="SM00797">
    <property type="entry name" value="AHS2"/>
    <property type="match status" value="1"/>
</dbReference>
<dbReference type="GO" id="GO:0016787">
    <property type="term" value="F:hydrolase activity"/>
    <property type="evidence" value="ECO:0007669"/>
    <property type="project" value="UniProtKB-KW"/>
</dbReference>
<accession>A0A4P7SFW7</accession>
<feature type="compositionally biased region" description="Basic residues" evidence="4">
    <location>
        <begin position="11"/>
        <end position="21"/>
    </location>
</feature>
<reference evidence="7 8" key="1">
    <citation type="submission" date="2019-04" db="EMBL/GenBank/DDBJ databases">
        <title>Isolation and identification of Cellulomonas shaoxiangyii sp. Nov. isolated from feces of the Tibetan antelopes (Pantholops hodgsonii) in the Qinghai-Tibet plateau of China.</title>
        <authorList>
            <person name="Tian Z."/>
        </authorList>
    </citation>
    <scope>NUCLEOTIDE SEQUENCE [LARGE SCALE GENOMIC DNA]</scope>
    <source>
        <strain evidence="7 8">Z28</strain>
    </source>
</reference>
<keyword evidence="2" id="KW-0378">Hydrolase</keyword>
<dbReference type="Gene3D" id="3.30.1360.40">
    <property type="match status" value="1"/>
</dbReference>
<dbReference type="EMBL" id="CP039291">
    <property type="protein sequence ID" value="QCB92800.1"/>
    <property type="molecule type" value="Genomic_DNA"/>
</dbReference>
<feature type="domain" description="Carboxyltransferase" evidence="5">
    <location>
        <begin position="31"/>
        <end position="229"/>
    </location>
</feature>
<keyword evidence="3" id="KW-0067">ATP-binding</keyword>
<sequence length="619" mass="61459">MSTCGPSSTRPRARRAPRRLRPVTADARPAVRALPYGDDGLLLELADLAAVRAVDAALRAAPPDGVVDVVPAARTVLVRGRSRTRARWADAVRAVGVAAVAGAGTGAGPGRVVAVPVVYDGPDLDEVAALAGRSAEEVVARHLAGGPDGYRVAFGGFMPGFAYVAGLDPVLHVTRRDTPRTRVPTGSVAVAGEFTAVYPAPTPGGWRLLGTTTTRLFDPARGRAGAALLAPGDVVQFVRATPPAVHGGVGPTATADARTVAAPGATPPGGPRAPDGGSGTTPAPPPVPAPIPAPGRPGAPDAPPRVLTVVATGPLVLVQDLGRPGLAGVGVPPSGAADPDAARAANRLVGNAAGAAVLEVLLGGLVVTFAATTAVALTGAPAPARLDGRPVGHGVPVRAAAGTTLALAAPPDGLRTWVAVRGGLDVPPVLGSRAHDQLSGLGPAPVRAGDVLAYGTAFDGLPVPPGPPDPRPAGVTPSTRAPTAAYVPAADVPSADVPAADAPVVDLPAVDGPRLDHLDAAGRAALRSTVWTVSPASNRVAVRLDGSPLTRAATGELPSEGLVAGAVQVPHDGRPVLFGADHPVTGGYPVVAVLTRDGRARAAQLRPGDRVRLALAPPG</sequence>
<dbReference type="SMART" id="SM00796">
    <property type="entry name" value="AHS1"/>
    <property type="match status" value="1"/>
</dbReference>
<dbReference type="Proteomes" id="UP000296469">
    <property type="component" value="Chromosome"/>
</dbReference>
<dbReference type="Pfam" id="PF02626">
    <property type="entry name" value="CT_A_B"/>
    <property type="match status" value="1"/>
</dbReference>
<feature type="region of interest" description="Disordered" evidence="4">
    <location>
        <begin position="1"/>
        <end position="24"/>
    </location>
</feature>
<evidence type="ECO:0000259" key="6">
    <source>
        <dbReference type="SMART" id="SM00797"/>
    </source>
</evidence>
<dbReference type="PANTHER" id="PTHR43309">
    <property type="entry name" value="5-OXOPROLINASE SUBUNIT C"/>
    <property type="match status" value="1"/>
</dbReference>
<evidence type="ECO:0000313" key="8">
    <source>
        <dbReference type="Proteomes" id="UP000296469"/>
    </source>
</evidence>
<evidence type="ECO:0000256" key="2">
    <source>
        <dbReference type="ARBA" id="ARBA00022801"/>
    </source>
</evidence>
<dbReference type="InterPro" id="IPR052708">
    <property type="entry name" value="PxpC"/>
</dbReference>
<gene>
    <name evidence="7" type="ORF">E5225_03785</name>
</gene>
<proteinExistence type="predicted"/>
<feature type="region of interest" description="Disordered" evidence="4">
    <location>
        <begin position="259"/>
        <end position="305"/>
    </location>
</feature>
<keyword evidence="8" id="KW-1185">Reference proteome</keyword>
<dbReference type="InterPro" id="IPR029000">
    <property type="entry name" value="Cyclophilin-like_dom_sf"/>
</dbReference>
<dbReference type="InterPro" id="IPR003833">
    <property type="entry name" value="CT_C_D"/>
</dbReference>
<evidence type="ECO:0000256" key="3">
    <source>
        <dbReference type="ARBA" id="ARBA00022840"/>
    </source>
</evidence>
<dbReference type="PANTHER" id="PTHR43309:SF3">
    <property type="entry name" value="5-OXOPROLINASE SUBUNIT C"/>
    <property type="match status" value="1"/>
</dbReference>
<feature type="domain" description="Carboxyltransferase" evidence="6">
    <location>
        <begin position="328"/>
        <end position="617"/>
    </location>
</feature>